<proteinExistence type="predicted"/>
<dbReference type="SUPFAM" id="SSF54637">
    <property type="entry name" value="Thioesterase/thiol ester dehydrase-isomerase"/>
    <property type="match status" value="1"/>
</dbReference>
<evidence type="ECO:0000313" key="2">
    <source>
        <dbReference type="Proteomes" id="UP001595897"/>
    </source>
</evidence>
<accession>A0ABV9LRL8</accession>
<sequence>MAIPLTPKLEKYFNRLSIKSRFFNKLLSFFFMPFVHKSGLKLNFVEDDYYAILPKRRMNQNWYGTMAGGAILGNSELAAGSYLFMLSKGEYRMVCTSLNYRFLLPSLDAIMYKAFVDVDELRKKIQAGGKFNIDMTIKVFRTNKEKATRRIGAGTISFHMWPIGN</sequence>
<gene>
    <name evidence="1" type="ORF">ACFO4O_01890</name>
</gene>
<evidence type="ECO:0000313" key="1">
    <source>
        <dbReference type="EMBL" id="MFC4698910.1"/>
    </source>
</evidence>
<keyword evidence="2" id="KW-1185">Reference proteome</keyword>
<protein>
    <recommendedName>
        <fullName evidence="3">DUF4442 domain-containing protein</fullName>
    </recommendedName>
</protein>
<dbReference type="EMBL" id="JBHSGU010000002">
    <property type="protein sequence ID" value="MFC4698910.1"/>
    <property type="molecule type" value="Genomic_DNA"/>
</dbReference>
<reference evidence="2" key="1">
    <citation type="journal article" date="2019" name="Int. J. Syst. Evol. Microbiol.">
        <title>The Global Catalogue of Microorganisms (GCM) 10K type strain sequencing project: providing services to taxonomists for standard genome sequencing and annotation.</title>
        <authorList>
            <consortium name="The Broad Institute Genomics Platform"/>
            <consortium name="The Broad Institute Genome Sequencing Center for Infectious Disease"/>
            <person name="Wu L."/>
            <person name="Ma J."/>
        </authorList>
    </citation>
    <scope>NUCLEOTIDE SEQUENCE [LARGE SCALE GENOMIC DNA]</scope>
    <source>
        <strain evidence="2">KACC 12507</strain>
    </source>
</reference>
<comment type="caution">
    <text evidence="1">The sequence shown here is derived from an EMBL/GenBank/DDBJ whole genome shotgun (WGS) entry which is preliminary data.</text>
</comment>
<dbReference type="Gene3D" id="3.10.129.10">
    <property type="entry name" value="Hotdog Thioesterase"/>
    <property type="match status" value="1"/>
</dbReference>
<evidence type="ECO:0008006" key="3">
    <source>
        <dbReference type="Google" id="ProtNLM"/>
    </source>
</evidence>
<dbReference type="InterPro" id="IPR029069">
    <property type="entry name" value="HotDog_dom_sf"/>
</dbReference>
<name>A0ABV9LRL8_9ALTE</name>
<organism evidence="1 2">
    <name type="scientific">Glaciecola siphonariae</name>
    <dbReference type="NCBI Taxonomy" id="521012"/>
    <lineage>
        <taxon>Bacteria</taxon>
        <taxon>Pseudomonadati</taxon>
        <taxon>Pseudomonadota</taxon>
        <taxon>Gammaproteobacteria</taxon>
        <taxon>Alteromonadales</taxon>
        <taxon>Alteromonadaceae</taxon>
        <taxon>Glaciecola</taxon>
    </lineage>
</organism>
<dbReference type="Proteomes" id="UP001595897">
    <property type="component" value="Unassembled WGS sequence"/>
</dbReference>
<dbReference type="RefSeq" id="WP_382405596.1">
    <property type="nucleotide sequence ID" value="NZ_JBHSGU010000002.1"/>
</dbReference>